<dbReference type="InterPro" id="IPR045623">
    <property type="entry name" value="LigXa_C"/>
</dbReference>
<evidence type="ECO:0000313" key="8">
    <source>
        <dbReference type="Proteomes" id="UP000509568"/>
    </source>
</evidence>
<dbReference type="Pfam" id="PF00355">
    <property type="entry name" value="Rieske"/>
    <property type="match status" value="1"/>
</dbReference>
<dbReference type="Proteomes" id="UP000509568">
    <property type="component" value="Chromosome"/>
</dbReference>
<keyword evidence="3" id="KW-0560">Oxidoreductase</keyword>
<dbReference type="PROSITE" id="PS51296">
    <property type="entry name" value="RIESKE"/>
    <property type="match status" value="1"/>
</dbReference>
<dbReference type="KEGG" id="pez:HWQ56_13590"/>
<dbReference type="PANTHER" id="PTHR21266:SF59">
    <property type="entry name" value="BLR4922 PROTEIN"/>
    <property type="match status" value="1"/>
</dbReference>
<dbReference type="SUPFAM" id="SSF55961">
    <property type="entry name" value="Bet v1-like"/>
    <property type="match status" value="1"/>
</dbReference>
<dbReference type="GO" id="GO:0051537">
    <property type="term" value="F:2 iron, 2 sulfur cluster binding"/>
    <property type="evidence" value="ECO:0007669"/>
    <property type="project" value="UniProtKB-KW"/>
</dbReference>
<dbReference type="InterPro" id="IPR036922">
    <property type="entry name" value="Rieske_2Fe-2S_sf"/>
</dbReference>
<name>A0A7D5H611_9PSED</name>
<keyword evidence="1" id="KW-0001">2Fe-2S</keyword>
<organism evidence="7 8">
    <name type="scientific">Pseudomonas eucalypticola</name>
    <dbReference type="NCBI Taxonomy" id="2599595"/>
    <lineage>
        <taxon>Bacteria</taxon>
        <taxon>Pseudomonadati</taxon>
        <taxon>Pseudomonadota</taxon>
        <taxon>Gammaproteobacteria</taxon>
        <taxon>Pseudomonadales</taxon>
        <taxon>Pseudomonadaceae</taxon>
        <taxon>Pseudomonas</taxon>
    </lineage>
</organism>
<dbReference type="EMBL" id="CP056030">
    <property type="protein sequence ID" value="QKZ04763.1"/>
    <property type="molecule type" value="Genomic_DNA"/>
</dbReference>
<dbReference type="Gene3D" id="3.90.380.10">
    <property type="entry name" value="Naphthalene 1,2-dioxygenase Alpha Subunit, Chain A, domain 1"/>
    <property type="match status" value="1"/>
</dbReference>
<dbReference type="RefSeq" id="WP_176570823.1">
    <property type="nucleotide sequence ID" value="NZ_CP056030.1"/>
</dbReference>
<gene>
    <name evidence="7" type="ORF">HWQ56_13590</name>
</gene>
<dbReference type="SUPFAM" id="SSF50022">
    <property type="entry name" value="ISP domain"/>
    <property type="match status" value="1"/>
</dbReference>
<evidence type="ECO:0000256" key="5">
    <source>
        <dbReference type="ARBA" id="ARBA00023014"/>
    </source>
</evidence>
<dbReference type="AlphaFoldDB" id="A0A7D5H611"/>
<keyword evidence="8" id="KW-1185">Reference proteome</keyword>
<protein>
    <submittedName>
        <fullName evidence="7">Aromatic ring-hydroxylating dioxygenase subunit alpha</fullName>
    </submittedName>
</protein>
<evidence type="ECO:0000256" key="4">
    <source>
        <dbReference type="ARBA" id="ARBA00023004"/>
    </source>
</evidence>
<evidence type="ECO:0000313" key="7">
    <source>
        <dbReference type="EMBL" id="QKZ04763.1"/>
    </source>
</evidence>
<keyword evidence="4" id="KW-0408">Iron</keyword>
<keyword evidence="7" id="KW-0223">Dioxygenase</keyword>
<dbReference type="GO" id="GO:0046872">
    <property type="term" value="F:metal ion binding"/>
    <property type="evidence" value="ECO:0007669"/>
    <property type="project" value="UniProtKB-KW"/>
</dbReference>
<reference evidence="7 8" key="1">
    <citation type="submission" date="2020-06" db="EMBL/GenBank/DDBJ databases">
        <title>Pseudomonas eucalypticola sp. nov., an endophyte of Eucalyptus dunnii leaves with biocontrol ability of eucalyptus leaf blight.</title>
        <authorList>
            <person name="Liu Y."/>
            <person name="Song Z."/>
            <person name="Zeng H."/>
            <person name="Lu M."/>
            <person name="Wang X."/>
            <person name="Lian X."/>
            <person name="Zhang Q."/>
        </authorList>
    </citation>
    <scope>NUCLEOTIDE SEQUENCE [LARGE SCALE GENOMIC DNA]</scope>
    <source>
        <strain evidence="7 8">NP-1</strain>
    </source>
</reference>
<sequence>MLSEEKNRTLTQVGPGTPMGDYLRRYWQPIAGESEFDDKPIKTLTLMGEDLVLYKDLSGTYGLMDRRCPHRNADMSYGYVEQSGLRCSYHGWQFDQQGGCLHQPYEDTCDPTGRMRSKTRIKAYPVVAKAGLLWAYLGPLPAPQLPDWELFNYKNGFAQIVCAEIPCNWFQCQENSIDPVHFEWTHNNWTLRQQSDDVDYVPTHLQLAFDEFDYGFVYRRLREGEASDDVMWNVGRVTLWPNGFYLGHHFEWRVPIDDHRTLSILWVFSRVPTEQEPYVQDKIPTWYGPIKDPVTGRWITSHVANQDFVVWVGQGAITDRTREHLGQSDRGIVMMRRRFFEELDALREDPGHVPKGLILDPEKNHDVFLPSACRDELIQGLDREQLAAHPLLGPYLKDFFGQAGQPPHVRAAYEQAVGQKMNGAQFFAVHGSRR</sequence>
<accession>A0A7D5H611</accession>
<dbReference type="InterPro" id="IPR050584">
    <property type="entry name" value="Cholesterol_7-desaturase"/>
</dbReference>
<dbReference type="GO" id="GO:0051213">
    <property type="term" value="F:dioxygenase activity"/>
    <property type="evidence" value="ECO:0007669"/>
    <property type="project" value="UniProtKB-KW"/>
</dbReference>
<dbReference type="Gene3D" id="2.102.10.10">
    <property type="entry name" value="Rieske [2Fe-2S] iron-sulphur domain"/>
    <property type="match status" value="1"/>
</dbReference>
<keyword evidence="2" id="KW-0479">Metal-binding</keyword>
<dbReference type="CDD" id="cd08878">
    <property type="entry name" value="RHO_alpha_C_DMO-like"/>
    <property type="match status" value="1"/>
</dbReference>
<feature type="domain" description="Rieske" evidence="6">
    <location>
        <begin position="27"/>
        <end position="135"/>
    </location>
</feature>
<dbReference type="InterPro" id="IPR017941">
    <property type="entry name" value="Rieske_2Fe-2S"/>
</dbReference>
<evidence type="ECO:0000256" key="3">
    <source>
        <dbReference type="ARBA" id="ARBA00023002"/>
    </source>
</evidence>
<proteinExistence type="predicted"/>
<evidence type="ECO:0000259" key="6">
    <source>
        <dbReference type="PROSITE" id="PS51296"/>
    </source>
</evidence>
<keyword evidence="5" id="KW-0411">Iron-sulfur</keyword>
<dbReference type="PANTHER" id="PTHR21266">
    <property type="entry name" value="IRON-SULFUR DOMAIN CONTAINING PROTEIN"/>
    <property type="match status" value="1"/>
</dbReference>
<evidence type="ECO:0000256" key="2">
    <source>
        <dbReference type="ARBA" id="ARBA00022723"/>
    </source>
</evidence>
<dbReference type="Pfam" id="PF19301">
    <property type="entry name" value="LigXa_C"/>
    <property type="match status" value="1"/>
</dbReference>
<evidence type="ECO:0000256" key="1">
    <source>
        <dbReference type="ARBA" id="ARBA00022714"/>
    </source>
</evidence>